<evidence type="ECO:0000313" key="2">
    <source>
        <dbReference type="Proteomes" id="UP000887013"/>
    </source>
</evidence>
<proteinExistence type="predicted"/>
<dbReference type="Proteomes" id="UP000887013">
    <property type="component" value="Unassembled WGS sequence"/>
</dbReference>
<accession>A0A8X6NW47</accession>
<dbReference type="AlphaFoldDB" id="A0A8X6NW47"/>
<protein>
    <submittedName>
        <fullName evidence="1">Uncharacterized protein</fullName>
    </submittedName>
</protein>
<evidence type="ECO:0000313" key="1">
    <source>
        <dbReference type="EMBL" id="GFT38279.1"/>
    </source>
</evidence>
<reference evidence="1" key="1">
    <citation type="submission" date="2020-08" db="EMBL/GenBank/DDBJ databases">
        <title>Multicomponent nature underlies the extraordinary mechanical properties of spider dragline silk.</title>
        <authorList>
            <person name="Kono N."/>
            <person name="Nakamura H."/>
            <person name="Mori M."/>
            <person name="Yoshida Y."/>
            <person name="Ohtoshi R."/>
            <person name="Malay A.D."/>
            <person name="Moran D.A.P."/>
            <person name="Tomita M."/>
            <person name="Numata K."/>
            <person name="Arakawa K."/>
        </authorList>
    </citation>
    <scope>NUCLEOTIDE SEQUENCE</scope>
</reference>
<gene>
    <name evidence="1" type="ORF">NPIL_160161</name>
</gene>
<keyword evidence="2" id="KW-1185">Reference proteome</keyword>
<dbReference type="EMBL" id="BMAW01109419">
    <property type="protein sequence ID" value="GFT38279.1"/>
    <property type="molecule type" value="Genomic_DNA"/>
</dbReference>
<comment type="caution">
    <text evidence="1">The sequence shown here is derived from an EMBL/GenBank/DDBJ whole genome shotgun (WGS) entry which is preliminary data.</text>
</comment>
<organism evidence="1 2">
    <name type="scientific">Nephila pilipes</name>
    <name type="common">Giant wood spider</name>
    <name type="synonym">Nephila maculata</name>
    <dbReference type="NCBI Taxonomy" id="299642"/>
    <lineage>
        <taxon>Eukaryota</taxon>
        <taxon>Metazoa</taxon>
        <taxon>Ecdysozoa</taxon>
        <taxon>Arthropoda</taxon>
        <taxon>Chelicerata</taxon>
        <taxon>Arachnida</taxon>
        <taxon>Araneae</taxon>
        <taxon>Araneomorphae</taxon>
        <taxon>Entelegynae</taxon>
        <taxon>Araneoidea</taxon>
        <taxon>Nephilidae</taxon>
        <taxon>Nephila</taxon>
    </lineage>
</organism>
<sequence>MNSSLNPFASVLEHTGGVNNTMFGLSPGSSNLPNNQSVVATNFTKHKNTNNVLFRKIRMLIKSENTEWQEVRNLMDVGNQGCVICKTIATLDG</sequence>
<name>A0A8X6NW47_NEPPI</name>